<dbReference type="GO" id="GO:0006364">
    <property type="term" value="P:rRNA processing"/>
    <property type="evidence" value="ECO:0007669"/>
    <property type="project" value="InterPro"/>
</dbReference>
<reference evidence="3" key="2">
    <citation type="submission" date="2018-05" db="EMBL/GenBank/DDBJ databases">
        <title>OpunRS2 (Oryza punctata Reference Sequence Version 2).</title>
        <authorList>
            <person name="Zhang J."/>
            <person name="Kudrna D."/>
            <person name="Lee S."/>
            <person name="Talag J."/>
            <person name="Welchert J."/>
            <person name="Wing R.A."/>
        </authorList>
    </citation>
    <scope>NUCLEOTIDE SEQUENCE [LARGE SCALE GENOMIC DNA]</scope>
</reference>
<organism evidence="3">
    <name type="scientific">Oryza punctata</name>
    <name type="common">Red rice</name>
    <dbReference type="NCBI Taxonomy" id="4537"/>
    <lineage>
        <taxon>Eukaryota</taxon>
        <taxon>Viridiplantae</taxon>
        <taxon>Streptophyta</taxon>
        <taxon>Embryophyta</taxon>
        <taxon>Tracheophyta</taxon>
        <taxon>Spermatophyta</taxon>
        <taxon>Magnoliopsida</taxon>
        <taxon>Liliopsida</taxon>
        <taxon>Poales</taxon>
        <taxon>Poaceae</taxon>
        <taxon>BOP clade</taxon>
        <taxon>Oryzoideae</taxon>
        <taxon>Oryzeae</taxon>
        <taxon>Oryzinae</taxon>
        <taxon>Oryza</taxon>
    </lineage>
</organism>
<proteinExistence type="predicted"/>
<dbReference type="InterPro" id="IPR045112">
    <property type="entry name" value="PPAN-like"/>
</dbReference>
<evidence type="ECO:0000313" key="4">
    <source>
        <dbReference type="Proteomes" id="UP000026962"/>
    </source>
</evidence>
<dbReference type="Gramene" id="OPUNC03G16370.1">
    <property type="protein sequence ID" value="OPUNC03G16370.1"/>
    <property type="gene ID" value="OPUNC03G16370"/>
</dbReference>
<protein>
    <recommendedName>
        <fullName evidence="2">Brix domain-containing protein</fullName>
    </recommendedName>
</protein>
<feature type="compositionally biased region" description="Gly residues" evidence="1">
    <location>
        <begin position="9"/>
        <end position="19"/>
    </location>
</feature>
<reference evidence="3" key="1">
    <citation type="submission" date="2015-04" db="UniProtKB">
        <authorList>
            <consortium name="EnsemblPlants"/>
        </authorList>
    </citation>
    <scope>IDENTIFICATION</scope>
</reference>
<evidence type="ECO:0000259" key="2">
    <source>
        <dbReference type="PROSITE" id="PS50833"/>
    </source>
</evidence>
<dbReference type="GO" id="GO:0030687">
    <property type="term" value="C:preribosome, large subunit precursor"/>
    <property type="evidence" value="ECO:0007669"/>
    <property type="project" value="TreeGrafter"/>
</dbReference>
<dbReference type="GO" id="GO:0019843">
    <property type="term" value="F:rRNA binding"/>
    <property type="evidence" value="ECO:0007669"/>
    <property type="project" value="InterPro"/>
</dbReference>
<evidence type="ECO:0000313" key="3">
    <source>
        <dbReference type="EnsemblPlants" id="OPUNC03G16370.1"/>
    </source>
</evidence>
<dbReference type="SMART" id="SM00879">
    <property type="entry name" value="Brix"/>
    <property type="match status" value="1"/>
</dbReference>
<accession>A0A0E0KDK7</accession>
<dbReference type="PANTHER" id="PTHR12661:SF5">
    <property type="entry name" value="SUPPRESSOR OF SWI4 1 HOMOLOG"/>
    <property type="match status" value="1"/>
</dbReference>
<dbReference type="Proteomes" id="UP000026962">
    <property type="component" value="Chromosome 3"/>
</dbReference>
<dbReference type="OMA" id="KRTHAQI"/>
<dbReference type="PANTHER" id="PTHR12661">
    <property type="entry name" value="PETER PAN-RELATED"/>
    <property type="match status" value="1"/>
</dbReference>
<dbReference type="AlphaFoldDB" id="A0A0E0KDK7"/>
<evidence type="ECO:0000256" key="1">
    <source>
        <dbReference type="SAM" id="MobiDB-lite"/>
    </source>
</evidence>
<keyword evidence="4" id="KW-1185">Reference proteome</keyword>
<dbReference type="HOGENOM" id="CLU_026936_1_0_1"/>
<feature type="region of interest" description="Disordered" evidence="1">
    <location>
        <begin position="341"/>
        <end position="382"/>
    </location>
</feature>
<dbReference type="Pfam" id="PF04427">
    <property type="entry name" value="Brix"/>
    <property type="match status" value="1"/>
</dbReference>
<dbReference type="PROSITE" id="PS50833">
    <property type="entry name" value="BRIX"/>
    <property type="match status" value="1"/>
</dbReference>
<dbReference type="eggNOG" id="KOG2963">
    <property type="taxonomic scope" value="Eukaryota"/>
</dbReference>
<dbReference type="EnsemblPlants" id="OPUNC03G16370.1">
    <property type="protein sequence ID" value="OPUNC03G16370.1"/>
    <property type="gene ID" value="OPUNC03G16370"/>
</dbReference>
<name>A0A0E0KDK7_ORYPU</name>
<dbReference type="GO" id="GO:0000027">
    <property type="term" value="P:ribosomal large subunit assembly"/>
    <property type="evidence" value="ECO:0007669"/>
    <property type="project" value="TreeGrafter"/>
</dbReference>
<dbReference type="STRING" id="4537.A0A0E0KDK7"/>
<dbReference type="InterPro" id="IPR007109">
    <property type="entry name" value="Brix"/>
</dbReference>
<feature type="domain" description="Brix" evidence="2">
    <location>
        <begin position="52"/>
        <end position="336"/>
    </location>
</feature>
<feature type="region of interest" description="Disordered" evidence="1">
    <location>
        <begin position="1"/>
        <end position="29"/>
    </location>
</feature>
<feature type="compositionally biased region" description="Acidic residues" evidence="1">
    <location>
        <begin position="357"/>
        <end position="382"/>
    </location>
</feature>
<sequence length="382" mass="42210">MARVHNKNGRGGGGGGGGKGKGKGKWKMPASVARKQQAAMANVDQVTGVKIPKSFVFSRGKLPSTLRHLQQDLRKVMLPYTALNLKVPISFTTSPSPSSSQHQSNPLFEEKKRNNLKDFVNVSGPLGVSHFFILTNPKSSPHLRMAKTPQGPTYTFQIKEYALAADIANSQKRPRCPPEIFKNSPLTVLSGFGGLGEPFESLVEYLRHMTPTIDPVTVKLSTCQRILLIQFDREKEIINFRHYSIKLQPVGVTRKIRKLMQNNQVPDLRDLNDVSDYVTKAGYGSESEVDDEAATVSLASDVDKLNRASRKSAIRLQEIGPRMKLHLVKVEAGLCSGDVLYPQPVGKEGVGKKGKEVEEETEGQEDEDLMESDDDPEDESEE</sequence>